<proteinExistence type="predicted"/>
<comment type="caution">
    <text evidence="1">The sequence shown here is derived from an EMBL/GenBank/DDBJ whole genome shotgun (WGS) entry which is preliminary data.</text>
</comment>
<protein>
    <submittedName>
        <fullName evidence="1">Uncharacterized protein</fullName>
    </submittedName>
</protein>
<dbReference type="RefSeq" id="WP_194694908.1">
    <property type="nucleotide sequence ID" value="NZ_JADKPO010000003.1"/>
</dbReference>
<evidence type="ECO:0000313" key="1">
    <source>
        <dbReference type="EMBL" id="MBF4766750.1"/>
    </source>
</evidence>
<sequence>MSTARNTSHLAVAPGVVHHRPVDRIRRPGAVFAVTVPTTPLLARALSNVTWSDAYAVALPTAHHPFVVRRMLAPAARTMGASS</sequence>
<dbReference type="AlphaFoldDB" id="A0A930VMU8"/>
<accession>A0A930VMU8</accession>
<gene>
    <name evidence="1" type="ORF">ISU10_03090</name>
</gene>
<evidence type="ECO:0000313" key="2">
    <source>
        <dbReference type="Proteomes" id="UP000660668"/>
    </source>
</evidence>
<reference evidence="1" key="1">
    <citation type="submission" date="2020-11" db="EMBL/GenBank/DDBJ databases">
        <title>Nocardioides cynanchi sp. nov., isolated from soil of rhizosphere of Cynanchum wilfordii.</title>
        <authorList>
            <person name="Lee J.-S."/>
            <person name="Suh M.K."/>
            <person name="Kim J.-S."/>
        </authorList>
    </citation>
    <scope>NUCLEOTIDE SEQUENCE</scope>
    <source>
        <strain evidence="1">KCTC 19276</strain>
    </source>
</reference>
<dbReference type="Proteomes" id="UP000660668">
    <property type="component" value="Unassembled WGS sequence"/>
</dbReference>
<name>A0A930VMU8_9ACTN</name>
<keyword evidence="2" id="KW-1185">Reference proteome</keyword>
<organism evidence="1 2">
    <name type="scientific">Nocardioides agariphilus</name>
    <dbReference type="NCBI Taxonomy" id="433664"/>
    <lineage>
        <taxon>Bacteria</taxon>
        <taxon>Bacillati</taxon>
        <taxon>Actinomycetota</taxon>
        <taxon>Actinomycetes</taxon>
        <taxon>Propionibacteriales</taxon>
        <taxon>Nocardioidaceae</taxon>
        <taxon>Nocardioides</taxon>
    </lineage>
</organism>
<dbReference type="EMBL" id="JADKPO010000003">
    <property type="protein sequence ID" value="MBF4766750.1"/>
    <property type="molecule type" value="Genomic_DNA"/>
</dbReference>